<dbReference type="Pfam" id="PF03314">
    <property type="entry name" value="DUF273"/>
    <property type="match status" value="1"/>
</dbReference>
<dbReference type="InterPro" id="IPR004988">
    <property type="entry name" value="DUF273"/>
</dbReference>
<keyword evidence="3" id="KW-1185">Reference proteome</keyword>
<keyword evidence="2" id="KW-0472">Membrane</keyword>
<protein>
    <submittedName>
        <fullName evidence="4">Glyco_transf_7C domain-containing protein</fullName>
    </submittedName>
</protein>
<dbReference type="InterPro" id="IPR029044">
    <property type="entry name" value="Nucleotide-diphossugar_trans"/>
</dbReference>
<dbReference type="eggNOG" id="ENOG502SE55">
    <property type="taxonomic scope" value="Eukaryota"/>
</dbReference>
<feature type="coiled-coil region" evidence="1">
    <location>
        <begin position="312"/>
        <end position="339"/>
    </location>
</feature>
<keyword evidence="2" id="KW-0812">Transmembrane</keyword>
<evidence type="ECO:0000313" key="4">
    <source>
        <dbReference type="WBParaSite" id="Csp11.Scaffold630.g21659.t1"/>
    </source>
</evidence>
<reference evidence="4" key="1">
    <citation type="submission" date="2016-11" db="UniProtKB">
        <authorList>
            <consortium name="WormBaseParasite"/>
        </authorList>
    </citation>
    <scope>IDENTIFICATION</scope>
</reference>
<evidence type="ECO:0000256" key="2">
    <source>
        <dbReference type="SAM" id="Phobius"/>
    </source>
</evidence>
<evidence type="ECO:0000313" key="3">
    <source>
        <dbReference type="Proteomes" id="UP000095282"/>
    </source>
</evidence>
<name>A0A1I7V276_9PELO</name>
<keyword evidence="1" id="KW-0175">Coiled coil</keyword>
<dbReference type="STRING" id="1561998.A0A1I7V276"/>
<dbReference type="Gene3D" id="3.90.550.10">
    <property type="entry name" value="Spore Coat Polysaccharide Biosynthesis Protein SpsA, Chain A"/>
    <property type="match status" value="1"/>
</dbReference>
<keyword evidence="2" id="KW-1133">Transmembrane helix</keyword>
<organism evidence="3 4">
    <name type="scientific">Caenorhabditis tropicalis</name>
    <dbReference type="NCBI Taxonomy" id="1561998"/>
    <lineage>
        <taxon>Eukaryota</taxon>
        <taxon>Metazoa</taxon>
        <taxon>Ecdysozoa</taxon>
        <taxon>Nematoda</taxon>
        <taxon>Chromadorea</taxon>
        <taxon>Rhabditida</taxon>
        <taxon>Rhabditina</taxon>
        <taxon>Rhabditomorpha</taxon>
        <taxon>Rhabditoidea</taxon>
        <taxon>Rhabditidae</taxon>
        <taxon>Peloderinae</taxon>
        <taxon>Caenorhabditis</taxon>
    </lineage>
</organism>
<dbReference type="WBParaSite" id="Csp11.Scaffold630.g21659.t1">
    <property type="protein sequence ID" value="Csp11.Scaffold630.g21659.t1"/>
    <property type="gene ID" value="Csp11.Scaffold630.g21659"/>
</dbReference>
<dbReference type="Proteomes" id="UP000095282">
    <property type="component" value="Unplaced"/>
</dbReference>
<sequence length="340" mass="39857">MYVYVFCWRVKRQSVLYFCLVSLAIVIIMQEIHGNRPSLVAIVVIVKNDTDIREYQISLESVECYAYHRGYSFHLIKDTGPDAVCQQKDHLFRRHCLVAMVLSEYRVVAFLDADIGVVNPNRSIEQYEWSGHDITFYDRHQNWEVATGSYIARATPYALAFLNELANYEDKLPADSFHGSDNGAIHMLLAEKLVPSDVLRDSGCIELYKNSRNFEDLFGFEACIRELLNNHRTTDKIRILGKGEGWVRDGWLTNSLWNPKLDFMIHGWKMSQLREVPDWELRPEPLTRNQWYNPLDRRSLEQCVWKYDSRLIGDEEEIKKSLEDTKQKVEELRKKALIEN</sequence>
<dbReference type="AlphaFoldDB" id="A0A1I7V276"/>
<dbReference type="PANTHER" id="PTHR31562:SF5">
    <property type="entry name" value="GLYCO_TRANS_2-LIKE DOMAIN-CONTAINING PROTEIN"/>
    <property type="match status" value="1"/>
</dbReference>
<dbReference type="PANTHER" id="PTHR31562">
    <property type="entry name" value="PROTEIN CBG18972"/>
    <property type="match status" value="1"/>
</dbReference>
<accession>A0A1I7V276</accession>
<evidence type="ECO:0000256" key="1">
    <source>
        <dbReference type="SAM" id="Coils"/>
    </source>
</evidence>
<proteinExistence type="predicted"/>
<feature type="transmembrane region" description="Helical" evidence="2">
    <location>
        <begin position="15"/>
        <end position="32"/>
    </location>
</feature>